<name>A0AAD9W3D0_PHOAM</name>
<dbReference type="EMBL" id="JAUJFL010000004">
    <property type="protein sequence ID" value="KAK2604432.1"/>
    <property type="molecule type" value="Genomic_DNA"/>
</dbReference>
<comment type="caution">
    <text evidence="1">The sequence shown here is derived from an EMBL/GenBank/DDBJ whole genome shotgun (WGS) entry which is preliminary data.</text>
</comment>
<sequence length="554" mass="63348">MPAPDILDTQVNFQPMEPYIFKLPEEVLIKTFEAVKGDLTEPPLKITSRDPVDNLNIQQVRLTCRRFCNTSSHLLLPYLDIDMSSPSLAHLNEISRHPTISKGVRTLRVHVGFYSAALADDFVAFTEVCFANLMGIFCRGKPETTPKWATYVPGDTKRRLFAEGDRILDLWAKSKFKPPEDPQSEETKLDVATLREAHELYQQLFKDQESVLRGNTFLQAIEAAARRMPSMDSLSITDLDRMPWPRRDWSRKTLGEDPDQVNGHTILVESVTVRKTSWADHEWLGAPPLSTFYRLPLAIRAAGTSLVQLRILMSSLSELQSSLDDDYFSGLRAAVTDLRVFEIERSQGSGTRLSDKEPLKQRPEYFHRYVSTVVEARNLQRAKLDLNHVRMVDGPDLYWSDVDDVDEDLPVEYDSGEYEFGMEERKSAIALLASRTWPCLRSLAISRCVMSLEQLRGLCNVPEINLTLQDVYMRSGTWAEVLEIIRSSSNTHFALQRLDGREFVRCTKLQPCHFRPESASLSGVEVDELPARKLEAAEACFWCAKWSNLWWRVR</sequence>
<reference evidence="1" key="1">
    <citation type="submission" date="2023-06" db="EMBL/GenBank/DDBJ databases">
        <authorList>
            <person name="Noh H."/>
        </authorList>
    </citation>
    <scope>NUCLEOTIDE SEQUENCE</scope>
    <source>
        <strain evidence="1">DUCC20226</strain>
    </source>
</reference>
<dbReference type="AlphaFoldDB" id="A0AAD9W3D0"/>
<accession>A0AAD9W3D0</accession>
<organism evidence="1 2">
    <name type="scientific">Phomopsis amygdali</name>
    <name type="common">Fusicoccum amygdali</name>
    <dbReference type="NCBI Taxonomy" id="1214568"/>
    <lineage>
        <taxon>Eukaryota</taxon>
        <taxon>Fungi</taxon>
        <taxon>Dikarya</taxon>
        <taxon>Ascomycota</taxon>
        <taxon>Pezizomycotina</taxon>
        <taxon>Sordariomycetes</taxon>
        <taxon>Sordariomycetidae</taxon>
        <taxon>Diaporthales</taxon>
        <taxon>Diaporthaceae</taxon>
        <taxon>Diaporthe</taxon>
    </lineage>
</organism>
<protein>
    <submittedName>
        <fullName evidence="1">Uncharacterized protein</fullName>
    </submittedName>
</protein>
<gene>
    <name evidence="1" type="ORF">N8I77_007363</name>
</gene>
<evidence type="ECO:0000313" key="1">
    <source>
        <dbReference type="EMBL" id="KAK2604432.1"/>
    </source>
</evidence>
<keyword evidence="2" id="KW-1185">Reference proteome</keyword>
<evidence type="ECO:0000313" key="2">
    <source>
        <dbReference type="Proteomes" id="UP001265746"/>
    </source>
</evidence>
<dbReference type="Proteomes" id="UP001265746">
    <property type="component" value="Unassembled WGS sequence"/>
</dbReference>
<proteinExistence type="predicted"/>